<keyword evidence="6" id="KW-1185">Reference proteome</keyword>
<dbReference type="Gene3D" id="3.40.50.150">
    <property type="entry name" value="Vaccinia Virus protein VP39"/>
    <property type="match status" value="1"/>
</dbReference>
<dbReference type="STRING" id="452589.G9NX92"/>
<dbReference type="GO" id="GO:0008171">
    <property type="term" value="F:O-methyltransferase activity"/>
    <property type="evidence" value="ECO:0007669"/>
    <property type="project" value="InterPro"/>
</dbReference>
<dbReference type="AlphaFoldDB" id="G9NX92"/>
<dbReference type="SUPFAM" id="SSF53335">
    <property type="entry name" value="S-adenosyl-L-methionine-dependent methyltransferases"/>
    <property type="match status" value="1"/>
</dbReference>
<dbReference type="InterPro" id="IPR029063">
    <property type="entry name" value="SAM-dependent_MTases_sf"/>
</dbReference>
<dbReference type="InterPro" id="IPR036388">
    <property type="entry name" value="WH-like_DNA-bd_sf"/>
</dbReference>
<dbReference type="eggNOG" id="KOG3178">
    <property type="taxonomic scope" value="Eukaryota"/>
</dbReference>
<keyword evidence="1" id="KW-0489">Methyltransferase</keyword>
<dbReference type="PANTHER" id="PTHR43712:SF16">
    <property type="entry name" value="O-METHYLTRANSFERASE ELCB"/>
    <property type="match status" value="1"/>
</dbReference>
<dbReference type="SUPFAM" id="SSF46785">
    <property type="entry name" value="Winged helix' DNA-binding domain"/>
    <property type="match status" value="1"/>
</dbReference>
<organism evidence="5 6">
    <name type="scientific">Hypocrea atroviridis (strain ATCC 20476 / IMI 206040)</name>
    <name type="common">Trichoderma atroviride</name>
    <dbReference type="NCBI Taxonomy" id="452589"/>
    <lineage>
        <taxon>Eukaryota</taxon>
        <taxon>Fungi</taxon>
        <taxon>Dikarya</taxon>
        <taxon>Ascomycota</taxon>
        <taxon>Pezizomycotina</taxon>
        <taxon>Sordariomycetes</taxon>
        <taxon>Hypocreomycetidae</taxon>
        <taxon>Hypocreales</taxon>
        <taxon>Hypocreaceae</taxon>
        <taxon>Trichoderma</taxon>
    </lineage>
</organism>
<keyword evidence="2" id="KW-0808">Transferase</keyword>
<dbReference type="PANTHER" id="PTHR43712">
    <property type="entry name" value="PUTATIVE (AFU_ORTHOLOGUE AFUA_4G14580)-RELATED"/>
    <property type="match status" value="1"/>
</dbReference>
<evidence type="ECO:0000259" key="4">
    <source>
        <dbReference type="Pfam" id="PF00891"/>
    </source>
</evidence>
<accession>G9NX92</accession>
<dbReference type="InterPro" id="IPR036390">
    <property type="entry name" value="WH_DNA-bd_sf"/>
</dbReference>
<evidence type="ECO:0000256" key="3">
    <source>
        <dbReference type="ARBA" id="ARBA00022691"/>
    </source>
</evidence>
<dbReference type="GO" id="GO:0032259">
    <property type="term" value="P:methylation"/>
    <property type="evidence" value="ECO:0007669"/>
    <property type="project" value="UniProtKB-KW"/>
</dbReference>
<dbReference type="RefSeq" id="XP_013942975.1">
    <property type="nucleotide sequence ID" value="XM_014087500.1"/>
</dbReference>
<dbReference type="PROSITE" id="PS51683">
    <property type="entry name" value="SAM_OMT_II"/>
    <property type="match status" value="1"/>
</dbReference>
<sequence length="437" mass="49179">MGGLLTKPATESSVDRLTTLSRDIEEKTRYLTDALRSKGLEAPSYKANGLSDFPLTEVEAVRTRQELVALTKELHDLVLGPRESLKNMAWESVSYIPLQAICEFKIAEAVPLTGSICYEELAIKVHDLTGIMIVPSDLRRLMRLAIANNIFQEPKIGSVAHNRASLLLLEDESLASWTAFYTMDLLAPISQTVAAMKAWPGSQETNQTGVNIAFNHNESFFDHLQADEARARRYDLMLQSHGQREGYNLSHTVSGYPWAKLGKATVVDMGGNEGFVAIALAEAFPSLSFIVQDLEGMRTPEMMDKIPEHLSSQISLTTHDFFQPQTETGDAYLFRHIFHAFSDKYAINILRALIPGLKPGARIIINDIVLPDPGVVSRLEEKSIRTMDVLMKAVCNSREREMDDWKSLFEQADKRFRWQGAWKTSGRLWFIESTWEP</sequence>
<dbReference type="InterPro" id="IPR016461">
    <property type="entry name" value="COMT-like"/>
</dbReference>
<dbReference type="Gene3D" id="1.10.10.10">
    <property type="entry name" value="Winged helix-like DNA-binding domain superfamily/Winged helix DNA-binding domain"/>
    <property type="match status" value="1"/>
</dbReference>
<protein>
    <recommendedName>
        <fullName evidence="4">O-methyltransferase C-terminal domain-containing protein</fullName>
    </recommendedName>
</protein>
<evidence type="ECO:0000313" key="5">
    <source>
        <dbReference type="EMBL" id="EHK44703.1"/>
    </source>
</evidence>
<feature type="domain" description="O-methyltransferase C-terminal" evidence="4">
    <location>
        <begin position="220"/>
        <end position="412"/>
    </location>
</feature>
<dbReference type="Pfam" id="PF00891">
    <property type="entry name" value="Methyltransf_2"/>
    <property type="match status" value="1"/>
</dbReference>
<comment type="caution">
    <text evidence="5">The sequence shown here is derived from an EMBL/GenBank/DDBJ whole genome shotgun (WGS) entry which is preliminary data.</text>
</comment>
<evidence type="ECO:0000256" key="1">
    <source>
        <dbReference type="ARBA" id="ARBA00022603"/>
    </source>
</evidence>
<keyword evidence="3" id="KW-0949">S-adenosyl-L-methionine</keyword>
<dbReference type="InterPro" id="IPR001077">
    <property type="entry name" value="COMT_C"/>
</dbReference>
<dbReference type="OMA" id="RHIFHAF"/>
<dbReference type="OrthoDB" id="1606438at2759"/>
<reference evidence="5 6" key="1">
    <citation type="journal article" date="2011" name="Genome Biol.">
        <title>Comparative genome sequence analysis underscores mycoparasitism as the ancestral life style of Trichoderma.</title>
        <authorList>
            <person name="Kubicek C.P."/>
            <person name="Herrera-Estrella A."/>
            <person name="Seidl-Seiboth V."/>
            <person name="Martinez D.A."/>
            <person name="Druzhinina I.S."/>
            <person name="Thon M."/>
            <person name="Zeilinger S."/>
            <person name="Casas-Flores S."/>
            <person name="Horwitz B.A."/>
            <person name="Mukherjee P.K."/>
            <person name="Mukherjee M."/>
            <person name="Kredics L."/>
            <person name="Alcaraz L.D."/>
            <person name="Aerts A."/>
            <person name="Antal Z."/>
            <person name="Atanasova L."/>
            <person name="Cervantes-Badillo M.G."/>
            <person name="Challacombe J."/>
            <person name="Chertkov O."/>
            <person name="McCluskey K."/>
            <person name="Coulpier F."/>
            <person name="Deshpande N."/>
            <person name="von Doehren H."/>
            <person name="Ebbole D.J."/>
            <person name="Esquivel-Naranjo E.U."/>
            <person name="Fekete E."/>
            <person name="Flipphi M."/>
            <person name="Glaser F."/>
            <person name="Gomez-Rodriguez E.Y."/>
            <person name="Gruber S."/>
            <person name="Han C."/>
            <person name="Henrissat B."/>
            <person name="Hermosa R."/>
            <person name="Hernandez-Onate M."/>
            <person name="Karaffa L."/>
            <person name="Kosti I."/>
            <person name="Le Crom S."/>
            <person name="Lindquist E."/>
            <person name="Lucas S."/>
            <person name="Luebeck M."/>
            <person name="Luebeck P.S."/>
            <person name="Margeot A."/>
            <person name="Metz B."/>
            <person name="Misra M."/>
            <person name="Nevalainen H."/>
            <person name="Omann M."/>
            <person name="Packer N."/>
            <person name="Perrone G."/>
            <person name="Uresti-Rivera E.E."/>
            <person name="Salamov A."/>
            <person name="Schmoll M."/>
            <person name="Seiboth B."/>
            <person name="Shapiro H."/>
            <person name="Sukno S."/>
            <person name="Tamayo-Ramos J.A."/>
            <person name="Tisch D."/>
            <person name="Wiest A."/>
            <person name="Wilkinson H.H."/>
            <person name="Zhang M."/>
            <person name="Coutinho P.M."/>
            <person name="Kenerley C.M."/>
            <person name="Monte E."/>
            <person name="Baker S.E."/>
            <person name="Grigoriev I.V."/>
        </authorList>
    </citation>
    <scope>NUCLEOTIDE SEQUENCE [LARGE SCALE GENOMIC DNA]</scope>
    <source>
        <strain evidence="6">ATCC 20476 / IMI 206040</strain>
    </source>
</reference>
<dbReference type="HOGENOM" id="CLU_005533_1_4_1"/>
<proteinExistence type="predicted"/>
<dbReference type="Proteomes" id="UP000005426">
    <property type="component" value="Unassembled WGS sequence"/>
</dbReference>
<dbReference type="GeneID" id="25777903"/>
<evidence type="ECO:0000313" key="6">
    <source>
        <dbReference type="Proteomes" id="UP000005426"/>
    </source>
</evidence>
<dbReference type="EMBL" id="ABDG02000024">
    <property type="protein sequence ID" value="EHK44703.1"/>
    <property type="molecule type" value="Genomic_DNA"/>
</dbReference>
<dbReference type="KEGG" id="tatv:25777903"/>
<gene>
    <name evidence="5" type="ORF">TRIATDRAFT_220414</name>
</gene>
<name>G9NX92_HYPAI</name>
<evidence type="ECO:0000256" key="2">
    <source>
        <dbReference type="ARBA" id="ARBA00022679"/>
    </source>
</evidence>